<dbReference type="GO" id="GO:0003700">
    <property type="term" value="F:DNA-binding transcription factor activity"/>
    <property type="evidence" value="ECO:0007669"/>
    <property type="project" value="InterPro"/>
</dbReference>
<dbReference type="GO" id="GO:0043565">
    <property type="term" value="F:sequence-specific DNA binding"/>
    <property type="evidence" value="ECO:0007669"/>
    <property type="project" value="InterPro"/>
</dbReference>
<sequence>MRSIIVLLIGIAMHNDVIWGEMSLRPSYPRREQPSVNRIESPLTRSGYALTDGWSHLLLLYSGAAQVIDGDAFVGPRLVWLSDGRGELVVDSGARGRLLSMPHVSLLQALPVTPLGDQMRQIISRDLSAPLEEEDRLYTLIEGFSRERTEAGPGADIAQAHYLGLILVQVWRQARADIVSHVRSPQGLAERFVLLASQRVREHWTVDRYASSLNVSRDRLGVAVKRATGVSPQAYLHRALTREAMELLANTGATVAQIAFRLGFGDPAYFTRFFKRQVGENPGAFRKENRIQDDGSTGSFAAWP</sequence>
<evidence type="ECO:0000313" key="5">
    <source>
        <dbReference type="EMBL" id="PRY75463.1"/>
    </source>
</evidence>
<dbReference type="PANTHER" id="PTHR43280:SF32">
    <property type="entry name" value="TRANSCRIPTIONAL REGULATORY PROTEIN"/>
    <property type="match status" value="1"/>
</dbReference>
<dbReference type="InterPro" id="IPR020449">
    <property type="entry name" value="Tscrpt_reg_AraC-type_HTH"/>
</dbReference>
<organism evidence="5 6">
    <name type="scientific">Yoonia maritima</name>
    <dbReference type="NCBI Taxonomy" id="1435347"/>
    <lineage>
        <taxon>Bacteria</taxon>
        <taxon>Pseudomonadati</taxon>
        <taxon>Pseudomonadota</taxon>
        <taxon>Alphaproteobacteria</taxon>
        <taxon>Rhodobacterales</taxon>
        <taxon>Paracoccaceae</taxon>
        <taxon>Yoonia</taxon>
    </lineage>
</organism>
<reference evidence="5 6" key="1">
    <citation type="submission" date="2018-03" db="EMBL/GenBank/DDBJ databases">
        <title>Genomic Encyclopedia of Archaeal and Bacterial Type Strains, Phase II (KMG-II): from individual species to whole genera.</title>
        <authorList>
            <person name="Goeker M."/>
        </authorList>
    </citation>
    <scope>NUCLEOTIDE SEQUENCE [LARGE SCALE GENOMIC DNA]</scope>
    <source>
        <strain evidence="5 6">DSM 101533</strain>
    </source>
</reference>
<dbReference type="SMART" id="SM00342">
    <property type="entry name" value="HTH_ARAC"/>
    <property type="match status" value="1"/>
</dbReference>
<dbReference type="Gene3D" id="1.10.10.60">
    <property type="entry name" value="Homeodomain-like"/>
    <property type="match status" value="1"/>
</dbReference>
<comment type="caution">
    <text evidence="5">The sequence shown here is derived from an EMBL/GenBank/DDBJ whole genome shotgun (WGS) entry which is preliminary data.</text>
</comment>
<proteinExistence type="predicted"/>
<dbReference type="OrthoDB" id="186587at2"/>
<dbReference type="Pfam" id="PF12833">
    <property type="entry name" value="HTH_18"/>
    <property type="match status" value="1"/>
</dbReference>
<evidence type="ECO:0000256" key="1">
    <source>
        <dbReference type="ARBA" id="ARBA00023015"/>
    </source>
</evidence>
<evidence type="ECO:0000313" key="6">
    <source>
        <dbReference type="Proteomes" id="UP000238007"/>
    </source>
</evidence>
<dbReference type="InterPro" id="IPR018060">
    <property type="entry name" value="HTH_AraC"/>
</dbReference>
<dbReference type="PANTHER" id="PTHR43280">
    <property type="entry name" value="ARAC-FAMILY TRANSCRIPTIONAL REGULATOR"/>
    <property type="match status" value="1"/>
</dbReference>
<protein>
    <submittedName>
        <fullName evidence="5">AraC family transcriptional activator of pobA</fullName>
    </submittedName>
</protein>
<feature type="domain" description="HTH araC/xylS-type" evidence="4">
    <location>
        <begin position="190"/>
        <end position="288"/>
    </location>
</feature>
<evidence type="ECO:0000256" key="3">
    <source>
        <dbReference type="ARBA" id="ARBA00023163"/>
    </source>
</evidence>
<dbReference type="PROSITE" id="PS01124">
    <property type="entry name" value="HTH_ARAC_FAMILY_2"/>
    <property type="match status" value="1"/>
</dbReference>
<keyword evidence="1" id="KW-0805">Transcription regulation</keyword>
<dbReference type="PRINTS" id="PR00032">
    <property type="entry name" value="HTHARAC"/>
</dbReference>
<keyword evidence="3" id="KW-0804">Transcription</keyword>
<accession>A0A2T0VVJ6</accession>
<gene>
    <name evidence="5" type="ORF">CLV80_11250</name>
</gene>
<dbReference type="Proteomes" id="UP000238007">
    <property type="component" value="Unassembled WGS sequence"/>
</dbReference>
<keyword evidence="2" id="KW-0238">DNA-binding</keyword>
<dbReference type="InterPro" id="IPR009057">
    <property type="entry name" value="Homeodomain-like_sf"/>
</dbReference>
<dbReference type="SUPFAM" id="SSF46689">
    <property type="entry name" value="Homeodomain-like"/>
    <property type="match status" value="1"/>
</dbReference>
<dbReference type="AlphaFoldDB" id="A0A2T0VVJ6"/>
<keyword evidence="6" id="KW-1185">Reference proteome</keyword>
<dbReference type="EMBL" id="PVTP01000012">
    <property type="protein sequence ID" value="PRY75463.1"/>
    <property type="molecule type" value="Genomic_DNA"/>
</dbReference>
<name>A0A2T0VVJ6_9RHOB</name>
<evidence type="ECO:0000259" key="4">
    <source>
        <dbReference type="PROSITE" id="PS01124"/>
    </source>
</evidence>
<evidence type="ECO:0000256" key="2">
    <source>
        <dbReference type="ARBA" id="ARBA00023125"/>
    </source>
</evidence>